<organism evidence="2 3">
    <name type="scientific">Chryseobacterium oryctis</name>
    <dbReference type="NCBI Taxonomy" id="2952618"/>
    <lineage>
        <taxon>Bacteria</taxon>
        <taxon>Pseudomonadati</taxon>
        <taxon>Bacteroidota</taxon>
        <taxon>Flavobacteriia</taxon>
        <taxon>Flavobacteriales</taxon>
        <taxon>Weeksellaceae</taxon>
        <taxon>Chryseobacterium group</taxon>
        <taxon>Chryseobacterium</taxon>
    </lineage>
</organism>
<keyword evidence="1" id="KW-1133">Transmembrane helix</keyword>
<sequence length="331" mass="39116">MKNKIFKKITISNDNKKMVNNYDQNYLDLINRYLVFLFLLFSFYSLFIIFYFGDNFTSTILVGVALMWLLLISIKGKTSRFLHILKPSIISVFLVLIFLVSFFYIYTWKQGGVEYFYFSILFALPFFFNYKQDYYAILFIVLVVALSFIGGVFFEMEFLPRSKYIKQEEFKVIQFLNIMFNIVISILNMYFVHRKDELIFGLMKETETKTSTIEDLLKTNNELMKKQIITNNLTEENIKDILDLAETNSSLFLERFQTYFPNFLPDLLKINSNLISSEIYICALIRLNFDTKKIASCTNSSVRAIESRKYRIRKKLGIPSDVNINNFILNI</sequence>
<dbReference type="EMBL" id="JAPDHV010000002">
    <property type="protein sequence ID" value="MCW3160467.1"/>
    <property type="molecule type" value="Genomic_DNA"/>
</dbReference>
<feature type="transmembrane region" description="Helical" evidence="1">
    <location>
        <begin position="33"/>
        <end position="52"/>
    </location>
</feature>
<dbReference type="Proteomes" id="UP001163719">
    <property type="component" value="Unassembled WGS sequence"/>
</dbReference>
<dbReference type="SUPFAM" id="SSF46894">
    <property type="entry name" value="C-terminal effector domain of the bipartite response regulators"/>
    <property type="match status" value="1"/>
</dbReference>
<dbReference type="InterPro" id="IPR016032">
    <property type="entry name" value="Sig_transdc_resp-reg_C-effctor"/>
</dbReference>
<evidence type="ECO:0000256" key="1">
    <source>
        <dbReference type="SAM" id="Phobius"/>
    </source>
</evidence>
<keyword evidence="1" id="KW-0812">Transmembrane</keyword>
<accession>A0ABT3HL17</accession>
<name>A0ABT3HL17_9FLAO</name>
<feature type="transmembrane region" description="Helical" evidence="1">
    <location>
        <begin position="174"/>
        <end position="193"/>
    </location>
</feature>
<dbReference type="RefSeq" id="WP_264742425.1">
    <property type="nucleotide sequence ID" value="NZ_JAPDHV010000002.1"/>
</dbReference>
<comment type="caution">
    <text evidence="2">The sequence shown here is derived from an EMBL/GenBank/DDBJ whole genome shotgun (WGS) entry which is preliminary data.</text>
</comment>
<feature type="transmembrane region" description="Helical" evidence="1">
    <location>
        <begin position="112"/>
        <end position="128"/>
    </location>
</feature>
<feature type="transmembrane region" description="Helical" evidence="1">
    <location>
        <begin position="135"/>
        <end position="154"/>
    </location>
</feature>
<feature type="transmembrane region" description="Helical" evidence="1">
    <location>
        <begin position="88"/>
        <end position="106"/>
    </location>
</feature>
<reference evidence="2" key="1">
    <citation type="submission" date="2022-10" db="EMBL/GenBank/DDBJ databases">
        <title>Chryseobacterium babae sp. nov. isolated from the gut of the beetle Oryctes rhinoceros, and Chryseobacterium kimseyorum sp. nov., isolated from a stick insect rearing cage.</title>
        <authorList>
            <person name="Shelomi M."/>
            <person name="Han C.-J."/>
            <person name="Chen W.-M."/>
            <person name="Chen H.-K."/>
            <person name="Liaw S.-J."/>
            <person name="Muhle E."/>
            <person name="Clermont D."/>
        </authorList>
    </citation>
    <scope>NUCLEOTIDE SEQUENCE</scope>
    <source>
        <strain evidence="2">WLa1L2M3</strain>
    </source>
</reference>
<proteinExistence type="predicted"/>
<evidence type="ECO:0000313" key="3">
    <source>
        <dbReference type="Proteomes" id="UP001163719"/>
    </source>
</evidence>
<protein>
    <submittedName>
        <fullName evidence="2">Two component regulator three Y domain-containing protein</fullName>
    </submittedName>
</protein>
<keyword evidence="1" id="KW-0472">Membrane</keyword>
<gene>
    <name evidence="2" type="ORF">OH806_04215</name>
</gene>
<evidence type="ECO:0000313" key="2">
    <source>
        <dbReference type="EMBL" id="MCW3160467.1"/>
    </source>
</evidence>
<feature type="transmembrane region" description="Helical" evidence="1">
    <location>
        <begin position="58"/>
        <end position="76"/>
    </location>
</feature>
<keyword evidence="3" id="KW-1185">Reference proteome</keyword>